<dbReference type="Proteomes" id="UP000682733">
    <property type="component" value="Unassembled WGS sequence"/>
</dbReference>
<evidence type="ECO:0000259" key="2">
    <source>
        <dbReference type="Pfam" id="PF03184"/>
    </source>
</evidence>
<feature type="domain" description="DDE-1" evidence="2">
    <location>
        <begin position="254"/>
        <end position="349"/>
    </location>
</feature>
<feature type="non-terminal residue" evidence="3">
    <location>
        <position position="1"/>
    </location>
</feature>
<evidence type="ECO:0000313" key="4">
    <source>
        <dbReference type="EMBL" id="CAF4276334.1"/>
    </source>
</evidence>
<name>A0A8S2FJM9_9BILA</name>
<comment type="caution">
    <text evidence="3">The sequence shown here is derived from an EMBL/GenBank/DDBJ whole genome shotgun (WGS) entry which is preliminary data.</text>
</comment>
<sequence>KSLSLVPSSPPSQRECQVAENLYETIESVKNSPTYSYKEETTLDVDDNPFDYTSSDEEEGHHDNHSESEEETDEDESKSEKEKRHSPTSTAPTRRRPSTLDLQRWALKAAKELHMEAFHAAHGWVNNFKARYHVISRRVTNIVTRHKIENPDEILKAENDFLDSFYKSSSRFSPSEILNTDQVGVERELYSKRTLSAEGEKKVFGTVRFKNAMPHSYTSQPTISLEGKLVGPMYLCLQEPKDKMGELVKRGLFEPENVVITCSSSGKLTSSLVRYWRDNCLPPFVGNKCLLLSDSWPGQSGEDLYSEEGCDGKKLQRLEIPPKTTSDLQPLDCYTNPQIKNFIKKCYQRVALDELDVD</sequence>
<dbReference type="EMBL" id="CAJNOK010032677">
    <property type="protein sequence ID" value="CAF1486519.1"/>
    <property type="molecule type" value="Genomic_DNA"/>
</dbReference>
<evidence type="ECO:0000313" key="5">
    <source>
        <dbReference type="Proteomes" id="UP000677228"/>
    </source>
</evidence>
<dbReference type="Proteomes" id="UP000677228">
    <property type="component" value="Unassembled WGS sequence"/>
</dbReference>
<feature type="compositionally biased region" description="Acidic residues" evidence="1">
    <location>
        <begin position="68"/>
        <end position="77"/>
    </location>
</feature>
<dbReference type="InterPro" id="IPR004875">
    <property type="entry name" value="DDE_SF_endonuclease_dom"/>
</dbReference>
<evidence type="ECO:0000313" key="3">
    <source>
        <dbReference type="EMBL" id="CAF1486519.1"/>
    </source>
</evidence>
<feature type="non-terminal residue" evidence="3">
    <location>
        <position position="358"/>
    </location>
</feature>
<gene>
    <name evidence="3" type="ORF">OVA965_LOCUS36298</name>
    <name evidence="4" type="ORF">TMI583_LOCUS37308</name>
</gene>
<dbReference type="GO" id="GO:0003676">
    <property type="term" value="F:nucleic acid binding"/>
    <property type="evidence" value="ECO:0007669"/>
    <property type="project" value="InterPro"/>
</dbReference>
<feature type="compositionally biased region" description="Acidic residues" evidence="1">
    <location>
        <begin position="42"/>
        <end position="58"/>
    </location>
</feature>
<proteinExistence type="predicted"/>
<feature type="region of interest" description="Disordered" evidence="1">
    <location>
        <begin position="29"/>
        <end position="100"/>
    </location>
</feature>
<evidence type="ECO:0000256" key="1">
    <source>
        <dbReference type="SAM" id="MobiDB-lite"/>
    </source>
</evidence>
<organism evidence="3 5">
    <name type="scientific">Didymodactylos carnosus</name>
    <dbReference type="NCBI Taxonomy" id="1234261"/>
    <lineage>
        <taxon>Eukaryota</taxon>
        <taxon>Metazoa</taxon>
        <taxon>Spiralia</taxon>
        <taxon>Gnathifera</taxon>
        <taxon>Rotifera</taxon>
        <taxon>Eurotatoria</taxon>
        <taxon>Bdelloidea</taxon>
        <taxon>Philodinida</taxon>
        <taxon>Philodinidae</taxon>
        <taxon>Didymodactylos</taxon>
    </lineage>
</organism>
<dbReference type="Pfam" id="PF03184">
    <property type="entry name" value="DDE_1"/>
    <property type="match status" value="1"/>
</dbReference>
<reference evidence="3" key="1">
    <citation type="submission" date="2021-02" db="EMBL/GenBank/DDBJ databases">
        <authorList>
            <person name="Nowell W R."/>
        </authorList>
    </citation>
    <scope>NUCLEOTIDE SEQUENCE</scope>
</reference>
<dbReference type="AlphaFoldDB" id="A0A8S2FJM9"/>
<dbReference type="EMBL" id="CAJOBA010054632">
    <property type="protein sequence ID" value="CAF4276334.1"/>
    <property type="molecule type" value="Genomic_DNA"/>
</dbReference>
<protein>
    <recommendedName>
        <fullName evidence="2">DDE-1 domain-containing protein</fullName>
    </recommendedName>
</protein>
<accession>A0A8S2FJM9</accession>